<dbReference type="PROSITE" id="PS50126">
    <property type="entry name" value="S1"/>
    <property type="match status" value="1"/>
</dbReference>
<dbReference type="InterPro" id="IPR050437">
    <property type="entry name" value="Ribos_protein_bS1-like"/>
</dbReference>
<reference evidence="5 6" key="1">
    <citation type="submission" date="2017-08" db="EMBL/GenBank/DDBJ databases">
        <title>Acidophilic green algal genome provides insights into adaptation to an acidic environment.</title>
        <authorList>
            <person name="Hirooka S."/>
            <person name="Hirose Y."/>
            <person name="Kanesaki Y."/>
            <person name="Higuchi S."/>
            <person name="Fujiwara T."/>
            <person name="Onuma R."/>
            <person name="Era A."/>
            <person name="Ohbayashi R."/>
            <person name="Uzuka A."/>
            <person name="Nozaki H."/>
            <person name="Yoshikawa H."/>
            <person name="Miyagishima S.Y."/>
        </authorList>
    </citation>
    <scope>NUCLEOTIDE SEQUENCE [LARGE SCALE GENOMIC DNA]</scope>
    <source>
        <strain evidence="5 6">NIES-2499</strain>
    </source>
</reference>
<dbReference type="GO" id="GO:0003729">
    <property type="term" value="F:mRNA binding"/>
    <property type="evidence" value="ECO:0007669"/>
    <property type="project" value="TreeGrafter"/>
</dbReference>
<evidence type="ECO:0000256" key="1">
    <source>
        <dbReference type="ARBA" id="ARBA00006767"/>
    </source>
</evidence>
<evidence type="ECO:0000259" key="4">
    <source>
        <dbReference type="PROSITE" id="PS50126"/>
    </source>
</evidence>
<dbReference type="GO" id="GO:0003735">
    <property type="term" value="F:structural constituent of ribosome"/>
    <property type="evidence" value="ECO:0007669"/>
    <property type="project" value="TreeGrafter"/>
</dbReference>
<dbReference type="FunFam" id="2.40.50.140:FF:000103">
    <property type="entry name" value="protein RRP5 homolog"/>
    <property type="match status" value="1"/>
</dbReference>
<dbReference type="PANTHER" id="PTHR10724">
    <property type="entry name" value="30S RIBOSOMAL PROTEIN S1"/>
    <property type="match status" value="1"/>
</dbReference>
<name>A0A250WZX3_9CHLO</name>
<sequence>MLQKLCPQVLVLSVDEERGHVTLSTQKLEPTPGDMLKNPQIVYENAEEMAELYRSKIRMQLEMETIANGKSELAAKRHKREMERVAAIRVQGYKRGDLVEGTIQYLRPYGAFIDLGNGIIGLMHISQISHERVFNVENVLRPGDQIKVLVLGVDEERGRVTLSTKKLEPLPGDMLKNPQIVYENAEEMAELYRKKL</sequence>
<dbReference type="Proteomes" id="UP000232323">
    <property type="component" value="Unassembled WGS sequence"/>
</dbReference>
<dbReference type="InterPro" id="IPR003029">
    <property type="entry name" value="S1_domain"/>
</dbReference>
<keyword evidence="3" id="KW-0687">Ribonucleoprotein</keyword>
<dbReference type="GO" id="GO:0006412">
    <property type="term" value="P:translation"/>
    <property type="evidence" value="ECO:0007669"/>
    <property type="project" value="TreeGrafter"/>
</dbReference>
<proteinExistence type="inferred from homology"/>
<accession>A0A250WZX3</accession>
<dbReference type="EMBL" id="BEGY01000016">
    <property type="protein sequence ID" value="GAX76239.1"/>
    <property type="molecule type" value="Genomic_DNA"/>
</dbReference>
<dbReference type="GO" id="GO:0005840">
    <property type="term" value="C:ribosome"/>
    <property type="evidence" value="ECO:0007669"/>
    <property type="project" value="UniProtKB-KW"/>
</dbReference>
<evidence type="ECO:0000313" key="5">
    <source>
        <dbReference type="EMBL" id="GAX76239.1"/>
    </source>
</evidence>
<organism evidence="5 6">
    <name type="scientific">Chlamydomonas eustigma</name>
    <dbReference type="NCBI Taxonomy" id="1157962"/>
    <lineage>
        <taxon>Eukaryota</taxon>
        <taxon>Viridiplantae</taxon>
        <taxon>Chlorophyta</taxon>
        <taxon>core chlorophytes</taxon>
        <taxon>Chlorophyceae</taxon>
        <taxon>CS clade</taxon>
        <taxon>Chlamydomonadales</taxon>
        <taxon>Chlamydomonadaceae</taxon>
        <taxon>Chlamydomonas</taxon>
    </lineage>
</organism>
<dbReference type="SUPFAM" id="SSF50249">
    <property type="entry name" value="Nucleic acid-binding proteins"/>
    <property type="match status" value="1"/>
</dbReference>
<dbReference type="InterPro" id="IPR012340">
    <property type="entry name" value="NA-bd_OB-fold"/>
</dbReference>
<keyword evidence="6" id="KW-1185">Reference proteome</keyword>
<protein>
    <recommendedName>
        <fullName evidence="4">S1 motif domain-containing protein</fullName>
    </recommendedName>
</protein>
<evidence type="ECO:0000256" key="2">
    <source>
        <dbReference type="ARBA" id="ARBA00022980"/>
    </source>
</evidence>
<dbReference type="AlphaFoldDB" id="A0A250WZX3"/>
<comment type="similarity">
    <text evidence="1">Belongs to the bacterial ribosomal protein bS1 family.</text>
</comment>
<dbReference type="OrthoDB" id="1693536at2759"/>
<feature type="domain" description="S1 motif" evidence="4">
    <location>
        <begin position="96"/>
        <end position="165"/>
    </location>
</feature>
<dbReference type="STRING" id="1157962.A0A250WZX3"/>
<dbReference type="GO" id="GO:1990904">
    <property type="term" value="C:ribonucleoprotein complex"/>
    <property type="evidence" value="ECO:0007669"/>
    <property type="project" value="UniProtKB-KW"/>
</dbReference>
<comment type="caution">
    <text evidence="5">The sequence shown here is derived from an EMBL/GenBank/DDBJ whole genome shotgun (WGS) entry which is preliminary data.</text>
</comment>
<dbReference type="SMART" id="SM00316">
    <property type="entry name" value="S1"/>
    <property type="match status" value="1"/>
</dbReference>
<keyword evidence="2" id="KW-0689">Ribosomal protein</keyword>
<evidence type="ECO:0000256" key="3">
    <source>
        <dbReference type="ARBA" id="ARBA00023274"/>
    </source>
</evidence>
<dbReference type="PANTHER" id="PTHR10724:SF7">
    <property type="entry name" value="SMALL RIBOSOMAL SUBUNIT PROTEIN BS1C"/>
    <property type="match status" value="1"/>
</dbReference>
<dbReference type="Gene3D" id="2.40.50.140">
    <property type="entry name" value="Nucleic acid-binding proteins"/>
    <property type="match status" value="1"/>
</dbReference>
<evidence type="ECO:0000313" key="6">
    <source>
        <dbReference type="Proteomes" id="UP000232323"/>
    </source>
</evidence>
<dbReference type="CDD" id="cd05692">
    <property type="entry name" value="S1_RPS1_repeat_hs4"/>
    <property type="match status" value="1"/>
</dbReference>
<gene>
    <name evidence="5" type="ORF">CEUSTIGMA_g3683.t1</name>
</gene>
<dbReference type="Pfam" id="PF00575">
    <property type="entry name" value="S1"/>
    <property type="match status" value="1"/>
</dbReference>